<dbReference type="AlphaFoldDB" id="A0A918CBJ7"/>
<accession>A0A918CBJ7</accession>
<dbReference type="PROSITE" id="PS51186">
    <property type="entry name" value="GNAT"/>
    <property type="match status" value="1"/>
</dbReference>
<comment type="caution">
    <text evidence="2">The sequence shown here is derived from an EMBL/GenBank/DDBJ whole genome shotgun (WGS) entry which is preliminary data.</text>
</comment>
<protein>
    <recommendedName>
        <fullName evidence="1">N-acetyltransferase domain-containing protein</fullName>
    </recommendedName>
</protein>
<dbReference type="Gene3D" id="3.40.630.30">
    <property type="match status" value="1"/>
</dbReference>
<dbReference type="SUPFAM" id="SSF55729">
    <property type="entry name" value="Acyl-CoA N-acyltransferases (Nat)"/>
    <property type="match status" value="1"/>
</dbReference>
<name>A0A918CBJ7_AGRME</name>
<dbReference type="CDD" id="cd04301">
    <property type="entry name" value="NAT_SF"/>
    <property type="match status" value="1"/>
</dbReference>
<evidence type="ECO:0000259" key="1">
    <source>
        <dbReference type="PROSITE" id="PS51186"/>
    </source>
</evidence>
<dbReference type="GO" id="GO:0016747">
    <property type="term" value="F:acyltransferase activity, transferring groups other than amino-acyl groups"/>
    <property type="evidence" value="ECO:0007669"/>
    <property type="project" value="InterPro"/>
</dbReference>
<gene>
    <name evidence="2" type="ORF">GCM10010196_03180</name>
</gene>
<dbReference type="Proteomes" id="UP000610303">
    <property type="component" value="Unassembled WGS sequence"/>
</dbReference>
<evidence type="ECO:0000313" key="3">
    <source>
        <dbReference type="Proteomes" id="UP000610303"/>
    </source>
</evidence>
<evidence type="ECO:0000313" key="2">
    <source>
        <dbReference type="EMBL" id="GGR13988.1"/>
    </source>
</evidence>
<proteinExistence type="predicted"/>
<dbReference type="InterPro" id="IPR000182">
    <property type="entry name" value="GNAT_dom"/>
</dbReference>
<reference evidence="2" key="2">
    <citation type="submission" date="2020-09" db="EMBL/GenBank/DDBJ databases">
        <authorList>
            <person name="Sun Q."/>
            <person name="Ohkuma M."/>
        </authorList>
    </citation>
    <scope>NUCLEOTIDE SEQUENCE</scope>
    <source>
        <strain evidence="2">JCM 3346</strain>
    </source>
</reference>
<dbReference type="EMBL" id="BMRJ01000001">
    <property type="protein sequence ID" value="GGR13988.1"/>
    <property type="molecule type" value="Genomic_DNA"/>
</dbReference>
<feature type="domain" description="N-acetyltransferase" evidence="1">
    <location>
        <begin position="151"/>
        <end position="317"/>
    </location>
</feature>
<dbReference type="InterPro" id="IPR016181">
    <property type="entry name" value="Acyl_CoA_acyltransferase"/>
</dbReference>
<reference evidence="2" key="1">
    <citation type="journal article" date="2014" name="Int. J. Syst. Evol. Microbiol.">
        <title>Complete genome sequence of Corynebacterium casei LMG S-19264T (=DSM 44701T), isolated from a smear-ripened cheese.</title>
        <authorList>
            <consortium name="US DOE Joint Genome Institute (JGI-PGF)"/>
            <person name="Walter F."/>
            <person name="Albersmeier A."/>
            <person name="Kalinowski J."/>
            <person name="Ruckert C."/>
        </authorList>
    </citation>
    <scope>NUCLEOTIDE SEQUENCE</scope>
    <source>
        <strain evidence="2">JCM 3346</strain>
    </source>
</reference>
<keyword evidence="3" id="KW-1185">Reference proteome</keyword>
<dbReference type="Pfam" id="PF00583">
    <property type="entry name" value="Acetyltransf_1"/>
    <property type="match status" value="1"/>
</dbReference>
<organism evidence="2 3">
    <name type="scientific">Agromyces mediolanus</name>
    <name type="common">Corynebacterium mediolanum</name>
    <dbReference type="NCBI Taxonomy" id="41986"/>
    <lineage>
        <taxon>Bacteria</taxon>
        <taxon>Bacillati</taxon>
        <taxon>Actinomycetota</taxon>
        <taxon>Actinomycetes</taxon>
        <taxon>Micrococcales</taxon>
        <taxon>Microbacteriaceae</taxon>
        <taxon>Agromyces</taxon>
    </lineage>
</organism>
<dbReference type="RefSeq" id="WP_189083561.1">
    <property type="nucleotide sequence ID" value="NZ_BMRJ01000001.1"/>
</dbReference>
<sequence>MDHDDRLRLLDPALAASEPIDPTAPGALSATVGAGSAAALARFSSLEADSPDAVWGALRQHSLELRSSGPDAERTAAVEQVLDAWLARIASSEVPGDFDSSARISLPTRDIALVNALYARGFGPTGVRAVRFRPDGGAWQAPSLPALLDGALVRLARLDDADRLGELDARLLALDAHFAGVTMRENAGAGFAAAYRERLRRAPDTTWVLERDGEVAGFIHVVPDADSPEPDSRLLAATGGQYLVVMYLDETERGAGVGAAFLQLAHDALDAADTPYVVLSYAVANPRSGPFWSRNGYRPIVTEWQRRPAVFAPLPAAAAGTS</sequence>